<evidence type="ECO:0000259" key="1">
    <source>
        <dbReference type="Pfam" id="PF13386"/>
    </source>
</evidence>
<accession>A0A1L7I3Y4</accession>
<name>A0A1L7I3Y4_9FLAO</name>
<proteinExistence type="predicted"/>
<gene>
    <name evidence="2" type="ORF">GRFL_1594</name>
</gene>
<protein>
    <submittedName>
        <fullName evidence="2">Heavy-metal-associated domain (N-terminus) and membrane-bounded cytochrome biogenesis cycZ-like domain</fullName>
    </submittedName>
</protein>
<dbReference type="Proteomes" id="UP000186230">
    <property type="component" value="Chromosome"/>
</dbReference>
<dbReference type="KEGG" id="gfl:GRFL_1594"/>
<dbReference type="PANTHER" id="PTHR42208">
    <property type="entry name" value="HEAVY METAL TRANSPORTER-RELATED"/>
    <property type="match status" value="1"/>
</dbReference>
<reference evidence="2 3" key="1">
    <citation type="submission" date="2016-07" db="EMBL/GenBank/DDBJ databases">
        <title>Multi-omics approach to identify versatile polysaccharide utilization systems of a marine flavobacterium Gramella flava.</title>
        <authorList>
            <person name="Tang K."/>
        </authorList>
    </citation>
    <scope>NUCLEOTIDE SEQUENCE [LARGE SCALE GENOMIC DNA]</scope>
    <source>
        <strain evidence="2 3">JLT2011</strain>
    </source>
</reference>
<sequence>MCGPIAFLLPLDRKHPAKKLLQTGLYHLGRLLSYASLGLLVGLLGSGFALFGVQQELSIAVGVIMLVFVLIPKLNPDRMQFNGKLWSLAGNIRNKLGQELKKKKPETFFLVGVLNGLLPCGLVYMAVFGAIATASLLESSLYMMLFGIGTIPLMTTAIWLGTILNQNLRKRLVRLIPIMTFAVACWFIIRGLGLEIPFLSPGENVAVQQVGAAINCH</sequence>
<dbReference type="AlphaFoldDB" id="A0A1L7I3Y4"/>
<feature type="domain" description="Urease accessory protein UreH-like transmembrane" evidence="1">
    <location>
        <begin position="1"/>
        <end position="184"/>
    </location>
</feature>
<dbReference type="Pfam" id="PF13386">
    <property type="entry name" value="DsbD_2"/>
    <property type="match status" value="1"/>
</dbReference>
<evidence type="ECO:0000313" key="3">
    <source>
        <dbReference type="Proteomes" id="UP000186230"/>
    </source>
</evidence>
<evidence type="ECO:0000313" key="2">
    <source>
        <dbReference type="EMBL" id="APU68318.1"/>
    </source>
</evidence>
<organism evidence="2 3">
    <name type="scientific">Christiangramia flava JLT2011</name>
    <dbReference type="NCBI Taxonomy" id="1229726"/>
    <lineage>
        <taxon>Bacteria</taxon>
        <taxon>Pseudomonadati</taxon>
        <taxon>Bacteroidota</taxon>
        <taxon>Flavobacteriia</taxon>
        <taxon>Flavobacteriales</taxon>
        <taxon>Flavobacteriaceae</taxon>
        <taxon>Christiangramia</taxon>
    </lineage>
</organism>
<dbReference type="InterPro" id="IPR039447">
    <property type="entry name" value="UreH-like_TM_dom"/>
</dbReference>
<dbReference type="STRING" id="1229726.GRFL_1594"/>
<dbReference type="EMBL" id="CP016359">
    <property type="protein sequence ID" value="APU68318.1"/>
    <property type="molecule type" value="Genomic_DNA"/>
</dbReference>
<keyword evidence="3" id="KW-1185">Reference proteome</keyword>
<dbReference type="PANTHER" id="PTHR42208:SF1">
    <property type="entry name" value="HEAVY METAL TRANSPORTER"/>
    <property type="match status" value="1"/>
</dbReference>